<dbReference type="EMBL" id="CP005933">
    <property type="protein sequence ID" value="AIA33828.1"/>
    <property type="molecule type" value="Genomic_DNA"/>
</dbReference>
<keyword evidence="5" id="KW-0677">Repeat</keyword>
<dbReference type="RefSeq" id="WP_013456429.1">
    <property type="nucleotide sequence ID" value="NZ_CP005933.1"/>
</dbReference>
<feature type="signal peptide" evidence="9">
    <location>
        <begin position="1"/>
        <end position="22"/>
    </location>
</feature>
<keyword evidence="8" id="KW-0449">Lipoprotein</keyword>
<dbReference type="InterPro" id="IPR004890">
    <property type="entry name" value="Lipoprotein_10_C"/>
</dbReference>
<keyword evidence="4 9" id="KW-0732">Signal</keyword>
<keyword evidence="6" id="KW-0472">Membrane</keyword>
<evidence type="ECO:0000256" key="9">
    <source>
        <dbReference type="SAM" id="SignalP"/>
    </source>
</evidence>
<dbReference type="HOGENOM" id="CLU_030256_0_0_14"/>
<evidence type="ECO:0000256" key="7">
    <source>
        <dbReference type="ARBA" id="ARBA00023139"/>
    </source>
</evidence>
<protein>
    <recommendedName>
        <fullName evidence="10">Mycoplasma lipoprotein C-terminal domain-containing protein</fullName>
    </recommendedName>
</protein>
<dbReference type="GeneID" id="31507949"/>
<evidence type="ECO:0000256" key="8">
    <source>
        <dbReference type="ARBA" id="ARBA00023288"/>
    </source>
</evidence>
<dbReference type="InterPro" id="IPR054825">
    <property type="entry name" value="P68-like"/>
</dbReference>
<sequence length="619" mass="69830">MKAKKLLWGIAPLMALAPIVAAKCGDGNETKSIVFQIGHRKSWPLSGGLAPFAEYYNKTFKGQKDFMPVKMSYADDHNTTSEFVLARRAKDNIESGNFKDVPNIILGAQSGAYVINQYNRLMDLSDVGIKKDIFNQSIADLHSILSGQADKSRVYNIPFDNADTDALAFNLDALYFMLKMIEDGKGEVDWTADIPKRAKEAAQPGKGNDLPEKSIWRALKLKEGEPFKGFKVDEKTFKSMEKIRELAVKFHDGTTLDQSKVDADTITGEVLSIDYNAQAFLKEFKSRIGKTENDVIWKLVLTGDQKKPTRVEYNLPNNPEYVKIFKELWDTYTTKSIKRHVKKVNENSKVFSSIKYMEHGIQEWGSWNIREFKSAISILASVGTNQRMLSSVSRKLFSKLKDGTLVKDFEKNNAKFEDVYLLPQLTLMSEGKDQIFAEGGSSILAVDTSKERDTNTPENRATKKFLSWLYTGKNTHTGTEEENWKTFAKLSGYIMPLKDVISDANEKWMKDEIERLLKEVREIEKKPNATETEKEVANKKFFTLNNLRSALVSLQSILNLEKNKDKVLVKASVTDDATSQIAGAIDGALYRSTIHDGHEIADADKLVEGFKQSVQNTPK</sequence>
<proteinExistence type="inferred from homology"/>
<dbReference type="InterPro" id="IPR049890">
    <property type="entry name" value="VlpA-F-like_signal"/>
</dbReference>
<name>A0A059Y3R1_MYCBV</name>
<reference evidence="11 12" key="1">
    <citation type="submission" date="2013-04" db="EMBL/GenBank/DDBJ databases">
        <authorList>
            <person name="Lin L."/>
            <person name="Zeng Z."/>
            <person name="Xie J."/>
            <person name="Luo L."/>
            <person name="Yang Z."/>
            <person name="Liang W."/>
            <person name="Lin H."/>
            <person name="Dong C."/>
            <person name="Sun Y."/>
        </authorList>
    </citation>
    <scope>NUCLEOTIDE SEQUENCE [LARGE SCALE GENOMIC DNA]</scope>
    <source>
        <strain evidence="11 12">CQ-W70</strain>
    </source>
</reference>
<dbReference type="NCBIfam" id="NF045826">
    <property type="entry name" value="lipo_P68"/>
    <property type="match status" value="1"/>
</dbReference>
<dbReference type="KEGG" id="mbq:K668_01210"/>
<evidence type="ECO:0000256" key="5">
    <source>
        <dbReference type="ARBA" id="ARBA00022737"/>
    </source>
</evidence>
<keyword evidence="3" id="KW-1003">Cell membrane</keyword>
<accession>A0A059Y3R1</accession>
<evidence type="ECO:0000313" key="12">
    <source>
        <dbReference type="Proteomes" id="UP000027182"/>
    </source>
</evidence>
<comment type="subcellular location">
    <subcellularLocation>
        <location evidence="1">Cell membrane</location>
        <topology evidence="1">Lipid-anchor</topology>
    </subcellularLocation>
</comment>
<dbReference type="NCBIfam" id="NF033817">
    <property type="entry name" value="Mplas_variab_LP"/>
    <property type="match status" value="1"/>
</dbReference>
<evidence type="ECO:0000256" key="6">
    <source>
        <dbReference type="ARBA" id="ARBA00023136"/>
    </source>
</evidence>
<comment type="similarity">
    <text evidence="2">Belongs to the MG185/MG260 family.</text>
</comment>
<dbReference type="GO" id="GO:0005886">
    <property type="term" value="C:plasma membrane"/>
    <property type="evidence" value="ECO:0007669"/>
    <property type="project" value="UniProtKB-SubCell"/>
</dbReference>
<gene>
    <name evidence="11" type="ORF">K668_01210</name>
</gene>
<dbReference type="Pfam" id="PF03202">
    <property type="entry name" value="Lipoprotein_10"/>
    <property type="match status" value="1"/>
</dbReference>
<evidence type="ECO:0000259" key="10">
    <source>
        <dbReference type="Pfam" id="PF03202"/>
    </source>
</evidence>
<feature type="chain" id="PRO_5001581735" description="Mycoplasma lipoprotein C-terminal domain-containing protein" evidence="9">
    <location>
        <begin position="23"/>
        <end position="619"/>
    </location>
</feature>
<evidence type="ECO:0000256" key="3">
    <source>
        <dbReference type="ARBA" id="ARBA00022475"/>
    </source>
</evidence>
<feature type="domain" description="Mycoplasma lipoprotein C-terminal" evidence="10">
    <location>
        <begin position="454"/>
        <end position="551"/>
    </location>
</feature>
<evidence type="ECO:0000256" key="2">
    <source>
        <dbReference type="ARBA" id="ARBA00009031"/>
    </source>
</evidence>
<dbReference type="PATRIC" id="fig|1316930.3.peg.252"/>
<keyword evidence="7" id="KW-0564">Palmitate</keyword>
<evidence type="ECO:0000256" key="4">
    <source>
        <dbReference type="ARBA" id="ARBA00022729"/>
    </source>
</evidence>
<evidence type="ECO:0000256" key="1">
    <source>
        <dbReference type="ARBA" id="ARBA00004193"/>
    </source>
</evidence>
<evidence type="ECO:0000313" key="11">
    <source>
        <dbReference type="EMBL" id="AIA33828.1"/>
    </source>
</evidence>
<dbReference type="Proteomes" id="UP000027182">
    <property type="component" value="Chromosome"/>
</dbReference>
<organism evidence="11 12">
    <name type="scientific">Mycoplasmopsis bovis CQ-W70</name>
    <dbReference type="NCBI Taxonomy" id="1316930"/>
    <lineage>
        <taxon>Bacteria</taxon>
        <taxon>Bacillati</taxon>
        <taxon>Mycoplasmatota</taxon>
        <taxon>Mycoplasmoidales</taxon>
        <taxon>Metamycoplasmataceae</taxon>
        <taxon>Mycoplasmopsis</taxon>
    </lineage>
</organism>
<dbReference type="AlphaFoldDB" id="A0A059Y3R1"/>